<dbReference type="RefSeq" id="WP_020794232.1">
    <property type="nucleotide sequence ID" value="NZ_JAADZU010000020.1"/>
</dbReference>
<dbReference type="SUPFAM" id="SSF55469">
    <property type="entry name" value="FMN-dependent nitroreductase-like"/>
    <property type="match status" value="1"/>
</dbReference>
<dbReference type="PANTHER" id="PTHR43673">
    <property type="entry name" value="NAD(P)H NITROREDUCTASE YDGI-RELATED"/>
    <property type="match status" value="1"/>
</dbReference>
<evidence type="ECO:0000313" key="4">
    <source>
        <dbReference type="EMBL" id="NDK89570.1"/>
    </source>
</evidence>
<organism evidence="4 5">
    <name type="scientific">Gordonia desulfuricans</name>
    <dbReference type="NCBI Taxonomy" id="89051"/>
    <lineage>
        <taxon>Bacteria</taxon>
        <taxon>Bacillati</taxon>
        <taxon>Actinomycetota</taxon>
        <taxon>Actinomycetes</taxon>
        <taxon>Mycobacteriales</taxon>
        <taxon>Gordoniaceae</taxon>
        <taxon>Gordonia</taxon>
    </lineage>
</organism>
<dbReference type="InterPro" id="IPR000415">
    <property type="entry name" value="Nitroreductase-like"/>
</dbReference>
<gene>
    <name evidence="4" type="ORF">GYA93_08270</name>
</gene>
<keyword evidence="2" id="KW-0560">Oxidoreductase</keyword>
<evidence type="ECO:0000256" key="2">
    <source>
        <dbReference type="ARBA" id="ARBA00023002"/>
    </source>
</evidence>
<protein>
    <submittedName>
        <fullName evidence="4">Nitroreductase</fullName>
    </submittedName>
</protein>
<dbReference type="Gene3D" id="3.40.109.10">
    <property type="entry name" value="NADH Oxidase"/>
    <property type="match status" value="1"/>
</dbReference>
<evidence type="ECO:0000259" key="3">
    <source>
        <dbReference type="Pfam" id="PF00881"/>
    </source>
</evidence>
<dbReference type="Pfam" id="PF00881">
    <property type="entry name" value="Nitroreductase"/>
    <property type="match status" value="2"/>
</dbReference>
<sequence>MHELIEKRWSARGYDPHGEVTVAAVTDILEAGRWAPTWGRLQPVRFVVGLRGDDTFERLVAVLNRGNKSWAPAAGALILLCTTDDADDVKPHDYGGVDLGFAAAQMSLEAVAQGLIPHPMAGFDAVAAREVFDIPDDKRPMLILAIGVLADDPATLADEVRERDEMPRQRLPLHQIAFTGEWGRPFTDAG</sequence>
<dbReference type="InterPro" id="IPR029479">
    <property type="entry name" value="Nitroreductase"/>
</dbReference>
<dbReference type="Proteomes" id="UP000466307">
    <property type="component" value="Unassembled WGS sequence"/>
</dbReference>
<keyword evidence="5" id="KW-1185">Reference proteome</keyword>
<dbReference type="CDD" id="cd02138">
    <property type="entry name" value="TdsD-like"/>
    <property type="match status" value="1"/>
</dbReference>
<evidence type="ECO:0000256" key="1">
    <source>
        <dbReference type="ARBA" id="ARBA00007118"/>
    </source>
</evidence>
<feature type="domain" description="Nitroreductase" evidence="3">
    <location>
        <begin position="64"/>
        <end position="147"/>
    </location>
</feature>
<reference evidence="4 5" key="1">
    <citation type="submission" date="2020-01" db="EMBL/GenBank/DDBJ databases">
        <title>Investigation of new actinobacteria for the biodesulphurisation of diesel fuel.</title>
        <authorList>
            <person name="Athi Narayanan S.M."/>
        </authorList>
    </citation>
    <scope>NUCLEOTIDE SEQUENCE [LARGE SCALE GENOMIC DNA]</scope>
    <source>
        <strain evidence="4 5">213E</strain>
    </source>
</reference>
<dbReference type="GO" id="GO:0016491">
    <property type="term" value="F:oxidoreductase activity"/>
    <property type="evidence" value="ECO:0007669"/>
    <property type="project" value="UniProtKB-KW"/>
</dbReference>
<comment type="similarity">
    <text evidence="1">Belongs to the nitroreductase family.</text>
</comment>
<comment type="caution">
    <text evidence="4">The sequence shown here is derived from an EMBL/GenBank/DDBJ whole genome shotgun (WGS) entry which is preliminary data.</text>
</comment>
<proteinExistence type="inferred from homology"/>
<feature type="domain" description="Nitroreductase" evidence="3">
    <location>
        <begin position="5"/>
        <end position="49"/>
    </location>
</feature>
<name>A0A7K3LMU6_9ACTN</name>
<accession>A0A7K3LMU6</accession>
<evidence type="ECO:0000313" key="5">
    <source>
        <dbReference type="Proteomes" id="UP000466307"/>
    </source>
</evidence>
<dbReference type="EMBL" id="JAADZU010000020">
    <property type="protein sequence ID" value="NDK89570.1"/>
    <property type="molecule type" value="Genomic_DNA"/>
</dbReference>
<dbReference type="PANTHER" id="PTHR43673:SF10">
    <property type="entry name" value="NADH DEHYDROGENASE_NAD(P)H NITROREDUCTASE XCC3605-RELATED"/>
    <property type="match status" value="1"/>
</dbReference>
<dbReference type="AlphaFoldDB" id="A0A7K3LMU6"/>